<proteinExistence type="inferred from homology"/>
<evidence type="ECO:0000256" key="2">
    <source>
        <dbReference type="ARBA" id="ARBA00023002"/>
    </source>
</evidence>
<dbReference type="Pfam" id="PF00106">
    <property type="entry name" value="adh_short"/>
    <property type="match status" value="1"/>
</dbReference>
<gene>
    <name evidence="5" type="ORF">C1707_05690</name>
    <name evidence="6" type="ORF">CFHF_11790</name>
</gene>
<keyword evidence="2" id="KW-0560">Oxidoreductase</keyword>
<evidence type="ECO:0000256" key="3">
    <source>
        <dbReference type="RuleBase" id="RU000363"/>
    </source>
</evidence>
<dbReference type="Proteomes" id="UP000234483">
    <property type="component" value="Unassembled WGS sequence"/>
</dbReference>
<dbReference type="Proteomes" id="UP000281192">
    <property type="component" value="Chromosome"/>
</dbReference>
<name>A0A2N5CTY3_9CAUL</name>
<feature type="region of interest" description="Disordered" evidence="4">
    <location>
        <begin position="1"/>
        <end position="27"/>
    </location>
</feature>
<protein>
    <submittedName>
        <fullName evidence="6">Short-chain dehydrogenase</fullName>
    </submittedName>
</protein>
<sequence>MAAGRRPRHHDRPGGPGVHRQAAGRDRGVSELHPALAPGKTAVVTGAADGIGLAAAKAFAELGLNVVMADVTGRKLKQEAEAIGALAVPTDVADRAAVEALRDVTIERFGAVDVLMNNAGVGGGGDAFSGDDAWKRILDVNLWGVINGVQVFGEEMAESGRPGLIINTGSKQGITQPPGDTAYNVSKSAVKALTEGLAHTLREIVDCQVSAHLLIPGYTFTGMTKRGPGGKPDAAWTGEQVVHFMLARIAAGDFYILCPDNDVPRALDEKRMAWAMGDVIENRPALSRWHDDWKDAFAAFVGS</sequence>
<dbReference type="PANTHER" id="PTHR43008">
    <property type="entry name" value="BENZIL REDUCTASE"/>
    <property type="match status" value="1"/>
</dbReference>
<organism evidence="6 7">
    <name type="scientific">Caulobacter flavus</name>
    <dbReference type="NCBI Taxonomy" id="1679497"/>
    <lineage>
        <taxon>Bacteria</taxon>
        <taxon>Pseudomonadati</taxon>
        <taxon>Pseudomonadota</taxon>
        <taxon>Alphaproteobacteria</taxon>
        <taxon>Caulobacterales</taxon>
        <taxon>Caulobacteraceae</taxon>
        <taxon>Caulobacter</taxon>
    </lineage>
</organism>
<dbReference type="InterPro" id="IPR002347">
    <property type="entry name" value="SDR_fam"/>
</dbReference>
<dbReference type="SUPFAM" id="SSF51735">
    <property type="entry name" value="NAD(P)-binding Rossmann-fold domains"/>
    <property type="match status" value="1"/>
</dbReference>
<dbReference type="KEGG" id="cfh:C1707_05690"/>
<dbReference type="EMBL" id="CP026100">
    <property type="protein sequence ID" value="AYV45783.1"/>
    <property type="molecule type" value="Genomic_DNA"/>
</dbReference>
<evidence type="ECO:0000313" key="7">
    <source>
        <dbReference type="Proteomes" id="UP000234483"/>
    </source>
</evidence>
<reference evidence="6 7" key="1">
    <citation type="submission" date="2017-12" db="EMBL/GenBank/DDBJ databases">
        <title>The genome sequence of Caulobacter flavus CGMCC1 15093.</title>
        <authorList>
            <person name="Gao J."/>
            <person name="Mao X."/>
            <person name="Sun J."/>
        </authorList>
    </citation>
    <scope>NUCLEOTIDE SEQUENCE [LARGE SCALE GENOMIC DNA]</scope>
    <source>
        <strain evidence="6 7">CGMCC1 15093</strain>
    </source>
</reference>
<evidence type="ECO:0000256" key="4">
    <source>
        <dbReference type="SAM" id="MobiDB-lite"/>
    </source>
</evidence>
<comment type="similarity">
    <text evidence="1 3">Belongs to the short-chain dehydrogenases/reductases (SDR) family.</text>
</comment>
<dbReference type="GO" id="GO:0050664">
    <property type="term" value="F:oxidoreductase activity, acting on NAD(P)H, oxygen as acceptor"/>
    <property type="evidence" value="ECO:0007669"/>
    <property type="project" value="TreeGrafter"/>
</dbReference>
<feature type="compositionally biased region" description="Basic residues" evidence="4">
    <location>
        <begin position="1"/>
        <end position="11"/>
    </location>
</feature>
<dbReference type="RefSeq" id="WP_101713203.1">
    <property type="nucleotide sequence ID" value="NZ_CP026100.1"/>
</dbReference>
<dbReference type="InterPro" id="IPR020904">
    <property type="entry name" value="Sc_DH/Rdtase_CS"/>
</dbReference>
<dbReference type="PRINTS" id="PR00080">
    <property type="entry name" value="SDRFAMILY"/>
</dbReference>
<dbReference type="AlphaFoldDB" id="A0A2N5CTY3"/>
<reference evidence="5 8" key="2">
    <citation type="submission" date="2018-01" db="EMBL/GenBank/DDBJ databases">
        <title>Complete genome sequence of Caulobacter flavus RHGG3.</title>
        <authorList>
            <person name="Yang E."/>
        </authorList>
    </citation>
    <scope>NUCLEOTIDE SEQUENCE [LARGE SCALE GENOMIC DNA]</scope>
    <source>
        <strain evidence="5 8">RHGG3</strain>
    </source>
</reference>
<dbReference type="EMBL" id="PJRQ01000022">
    <property type="protein sequence ID" value="PLR15774.1"/>
    <property type="molecule type" value="Genomic_DNA"/>
</dbReference>
<evidence type="ECO:0000313" key="5">
    <source>
        <dbReference type="EMBL" id="AYV45783.1"/>
    </source>
</evidence>
<evidence type="ECO:0000313" key="8">
    <source>
        <dbReference type="Proteomes" id="UP000281192"/>
    </source>
</evidence>
<dbReference type="PRINTS" id="PR00081">
    <property type="entry name" value="GDHRDH"/>
</dbReference>
<dbReference type="InterPro" id="IPR036291">
    <property type="entry name" value="NAD(P)-bd_dom_sf"/>
</dbReference>
<accession>A0A2N5CTY3</accession>
<dbReference type="Gene3D" id="3.40.50.720">
    <property type="entry name" value="NAD(P)-binding Rossmann-like Domain"/>
    <property type="match status" value="1"/>
</dbReference>
<dbReference type="CDD" id="cd05233">
    <property type="entry name" value="SDR_c"/>
    <property type="match status" value="1"/>
</dbReference>
<dbReference type="OrthoDB" id="4690547at2"/>
<dbReference type="PANTHER" id="PTHR43008:SF7">
    <property type="entry name" value="SHORT CHAIN DEHYDROGENASE_REDUCTASE (AFU_ORTHOLOGUE AFUA_2G00830)"/>
    <property type="match status" value="1"/>
</dbReference>
<keyword evidence="8" id="KW-1185">Reference proteome</keyword>
<evidence type="ECO:0000256" key="1">
    <source>
        <dbReference type="ARBA" id="ARBA00006484"/>
    </source>
</evidence>
<dbReference type="PROSITE" id="PS00061">
    <property type="entry name" value="ADH_SHORT"/>
    <property type="match status" value="1"/>
</dbReference>
<evidence type="ECO:0000313" key="6">
    <source>
        <dbReference type="EMBL" id="PLR15774.1"/>
    </source>
</evidence>